<dbReference type="SUPFAM" id="SSF53187">
    <property type="entry name" value="Zn-dependent exopeptidases"/>
    <property type="match status" value="1"/>
</dbReference>
<dbReference type="Pfam" id="PF01520">
    <property type="entry name" value="Amidase_3"/>
    <property type="match status" value="1"/>
</dbReference>
<dbReference type="GO" id="GO:0009253">
    <property type="term" value="P:peptidoglycan catabolic process"/>
    <property type="evidence" value="ECO:0007669"/>
    <property type="project" value="InterPro"/>
</dbReference>
<keyword evidence="1" id="KW-0378">Hydrolase</keyword>
<feature type="region of interest" description="Disordered" evidence="3">
    <location>
        <begin position="184"/>
        <end position="225"/>
    </location>
</feature>
<comment type="caution">
    <text evidence="5">The sequence shown here is derived from an EMBL/GenBank/DDBJ whole genome shotgun (WGS) entry which is preliminary data.</text>
</comment>
<name>A0A7C5UUJ3_UNCC3</name>
<reference evidence="5" key="1">
    <citation type="journal article" date="2020" name="mSystems">
        <title>Genome- and Community-Level Interaction Insights into Carbon Utilization and Element Cycling Functions of Hydrothermarchaeota in Hydrothermal Sediment.</title>
        <authorList>
            <person name="Zhou Z."/>
            <person name="Liu Y."/>
            <person name="Xu W."/>
            <person name="Pan J."/>
            <person name="Luo Z.H."/>
            <person name="Li M."/>
        </authorList>
    </citation>
    <scope>NUCLEOTIDE SEQUENCE [LARGE SCALE GENOMIC DNA]</scope>
    <source>
        <strain evidence="5">SpSt-1042</strain>
    </source>
</reference>
<dbReference type="EMBL" id="DRVY01000079">
    <property type="protein sequence ID" value="HHR92385.1"/>
    <property type="molecule type" value="Genomic_DNA"/>
</dbReference>
<feature type="domain" description="MurNAc-LAA" evidence="4">
    <location>
        <begin position="68"/>
        <end position="177"/>
    </location>
</feature>
<dbReference type="PANTHER" id="PTHR30404">
    <property type="entry name" value="N-ACETYLMURAMOYL-L-ALANINE AMIDASE"/>
    <property type="match status" value="1"/>
</dbReference>
<keyword evidence="2" id="KW-0175">Coiled coil</keyword>
<feature type="coiled-coil region" evidence="2">
    <location>
        <begin position="283"/>
        <end position="337"/>
    </location>
</feature>
<evidence type="ECO:0000256" key="2">
    <source>
        <dbReference type="SAM" id="Coils"/>
    </source>
</evidence>
<proteinExistence type="predicted"/>
<dbReference type="InterPro" id="IPR002508">
    <property type="entry name" value="MurNAc-LAA_cat"/>
</dbReference>
<dbReference type="InterPro" id="IPR050695">
    <property type="entry name" value="N-acetylmuramoyl_amidase_3"/>
</dbReference>
<gene>
    <name evidence="5" type="ORF">ENL96_02630</name>
</gene>
<dbReference type="Gene3D" id="3.40.630.40">
    <property type="entry name" value="Zn-dependent exopeptidases"/>
    <property type="match status" value="1"/>
</dbReference>
<dbReference type="PANTHER" id="PTHR30404:SF0">
    <property type="entry name" value="N-ACETYLMURAMOYL-L-ALANINE AMIDASE AMIC"/>
    <property type="match status" value="1"/>
</dbReference>
<evidence type="ECO:0000259" key="4">
    <source>
        <dbReference type="SMART" id="SM00646"/>
    </source>
</evidence>
<sequence>MTVIISVGHTSSSPGAVFADLVEFDIAKKIASETAKILKSEGLDVAIVPFDYDLRTTIDWINNSGYSANAGDISIDIHINDGGNSGVEGWYRGQGENDSYRLAKSIAEAISKESGLPFLGAKSEYEHPFGSLAFLHNTNTVSALIECGYLDNPVDSALMKSLEGIKKFARGFVEGIKGFLESREADKKEDSHLSNKDIAGGQKTEQQSFLSPSERRYGSPYFSATPADPYSERRKLIRNLYREVLGREADEVGLSYYLYSNPSATENDIRKEMTQSTEHFEILKNAKKAKECEEKTKRMEEEMKLLRVSLEAKENEISNMESLLKAKSAEIERLRKGQATITQQRSVEVQTPPQVNIPDIPMHSERKGCMVWLREIFGI</sequence>
<accession>A0A7C5UUJ3</accession>
<dbReference type="SMART" id="SM00646">
    <property type="entry name" value="Ami_3"/>
    <property type="match status" value="1"/>
</dbReference>
<dbReference type="AlphaFoldDB" id="A0A7C5UUJ3"/>
<protein>
    <submittedName>
        <fullName evidence="5">DUF4214 domain-containing protein</fullName>
    </submittedName>
</protein>
<dbReference type="GO" id="GO:0030288">
    <property type="term" value="C:outer membrane-bounded periplasmic space"/>
    <property type="evidence" value="ECO:0007669"/>
    <property type="project" value="TreeGrafter"/>
</dbReference>
<evidence type="ECO:0000256" key="1">
    <source>
        <dbReference type="ARBA" id="ARBA00022801"/>
    </source>
</evidence>
<dbReference type="CDD" id="cd02696">
    <property type="entry name" value="MurNAc-LAA"/>
    <property type="match status" value="1"/>
</dbReference>
<evidence type="ECO:0000313" key="5">
    <source>
        <dbReference type="EMBL" id="HHR92385.1"/>
    </source>
</evidence>
<evidence type="ECO:0000256" key="3">
    <source>
        <dbReference type="SAM" id="MobiDB-lite"/>
    </source>
</evidence>
<organism evidence="5">
    <name type="scientific">candidate division CPR3 bacterium</name>
    <dbReference type="NCBI Taxonomy" id="2268181"/>
    <lineage>
        <taxon>Bacteria</taxon>
        <taxon>Bacteria division CPR3</taxon>
    </lineage>
</organism>
<dbReference type="GO" id="GO:0008745">
    <property type="term" value="F:N-acetylmuramoyl-L-alanine amidase activity"/>
    <property type="evidence" value="ECO:0007669"/>
    <property type="project" value="InterPro"/>
</dbReference>
<feature type="compositionally biased region" description="Basic and acidic residues" evidence="3">
    <location>
        <begin position="184"/>
        <end position="195"/>
    </location>
</feature>